<evidence type="ECO:0000256" key="2">
    <source>
        <dbReference type="ARBA" id="ARBA00022448"/>
    </source>
</evidence>
<organism evidence="10 11">
    <name type="scientific">Streptomyces violaceochromogenes</name>
    <dbReference type="NCBI Taxonomy" id="67377"/>
    <lineage>
        <taxon>Bacteria</taxon>
        <taxon>Bacillati</taxon>
        <taxon>Actinomycetota</taxon>
        <taxon>Actinomycetes</taxon>
        <taxon>Kitasatosporales</taxon>
        <taxon>Streptomycetaceae</taxon>
        <taxon>Streptomyces</taxon>
    </lineage>
</organism>
<evidence type="ECO:0000256" key="3">
    <source>
        <dbReference type="ARBA" id="ARBA00022475"/>
    </source>
</evidence>
<accession>A0ABU6M667</accession>
<dbReference type="Gene3D" id="1.20.1250.20">
    <property type="entry name" value="MFS general substrate transporter like domains"/>
    <property type="match status" value="1"/>
</dbReference>
<dbReference type="PROSITE" id="PS50850">
    <property type="entry name" value="MFS"/>
    <property type="match status" value="1"/>
</dbReference>
<keyword evidence="2" id="KW-0813">Transport</keyword>
<feature type="transmembrane region" description="Helical" evidence="8">
    <location>
        <begin position="216"/>
        <end position="233"/>
    </location>
</feature>
<feature type="transmembrane region" description="Helical" evidence="8">
    <location>
        <begin position="318"/>
        <end position="337"/>
    </location>
</feature>
<dbReference type="InterPro" id="IPR011701">
    <property type="entry name" value="MFS"/>
</dbReference>
<proteinExistence type="predicted"/>
<gene>
    <name evidence="10" type="ORF">RFN57_34040</name>
</gene>
<evidence type="ECO:0000256" key="5">
    <source>
        <dbReference type="ARBA" id="ARBA00022989"/>
    </source>
</evidence>
<dbReference type="SUPFAM" id="SSF103473">
    <property type="entry name" value="MFS general substrate transporter"/>
    <property type="match status" value="1"/>
</dbReference>
<feature type="transmembrane region" description="Helical" evidence="8">
    <location>
        <begin position="153"/>
        <end position="174"/>
    </location>
</feature>
<comment type="subcellular location">
    <subcellularLocation>
        <location evidence="1">Cell membrane</location>
        <topology evidence="1">Multi-pass membrane protein</topology>
    </subcellularLocation>
</comment>
<dbReference type="CDD" id="cd17321">
    <property type="entry name" value="MFS_MMR_MDR_like"/>
    <property type="match status" value="1"/>
</dbReference>
<dbReference type="InterPro" id="IPR020846">
    <property type="entry name" value="MFS_dom"/>
</dbReference>
<feature type="transmembrane region" description="Helical" evidence="8">
    <location>
        <begin position="36"/>
        <end position="53"/>
    </location>
</feature>
<dbReference type="EMBL" id="JAYXNZ010000002">
    <property type="protein sequence ID" value="MEC7057268.1"/>
    <property type="molecule type" value="Genomic_DNA"/>
</dbReference>
<feature type="transmembrane region" description="Helical" evidence="8">
    <location>
        <begin position="343"/>
        <end position="366"/>
    </location>
</feature>
<evidence type="ECO:0000313" key="10">
    <source>
        <dbReference type="EMBL" id="MEC7057268.1"/>
    </source>
</evidence>
<feature type="domain" description="Major facilitator superfamily (MFS) profile" evidence="9">
    <location>
        <begin position="1"/>
        <end position="456"/>
    </location>
</feature>
<keyword evidence="6 8" id="KW-0472">Membrane</keyword>
<protein>
    <submittedName>
        <fullName evidence="10">MFS transporter</fullName>
    </submittedName>
</protein>
<keyword evidence="11" id="KW-1185">Reference proteome</keyword>
<reference evidence="10 11" key="1">
    <citation type="submission" date="2024-01" db="EMBL/GenBank/DDBJ databases">
        <title>Genome analysis.</title>
        <authorList>
            <person name="Zhang K."/>
        </authorList>
    </citation>
    <scope>NUCLEOTIDE SEQUENCE [LARGE SCALE GENOMIC DNA]</scope>
    <source>
        <strain evidence="10 11">CGMCC 4.1753</strain>
    </source>
</reference>
<keyword evidence="3" id="KW-1003">Cell membrane</keyword>
<evidence type="ECO:0000256" key="7">
    <source>
        <dbReference type="ARBA" id="ARBA00023251"/>
    </source>
</evidence>
<feature type="transmembrane region" description="Helical" evidence="8">
    <location>
        <begin position="289"/>
        <end position="311"/>
    </location>
</feature>
<dbReference type="Pfam" id="PF07690">
    <property type="entry name" value="MFS_1"/>
    <property type="match status" value="1"/>
</dbReference>
<sequence>MLGTAQLMVTLDATVVNIALPAAQHDLGFSDGSRQWVITGYALAFGSLLLLGGRLGDLFGRRTTFVTGLIGFAGASVLGGAANSFGILVTARVSQGLFAALLAPAALSLLSVTFTDPTERPKAFGIFSALAGAGGAVGLLLGGMLTEWASWRWVMYVNVVFAAVALVGAVLLLAKPAVTERPKLDAPGTVVVSVALFAIVYGFAHVESTSWTDPVALGSMIVGVALLAAFVWLESRVARPLLPLRLVLDRTRGGSFLAVFVIGMGMFSIFLFLTYYLQAGIGYSPIKTGLAFLPMVGGIVAASTTAPALLLPRVGPKIVISAGFLVAASGMALLTRLQLDSTYVAHIMPGMILLGLGLGGVMTTAFQGATAGIHHEDSGVASALINTGQQVGGSISTALLTTVASSAATDYLSSHKPGTLTAAQAGVEGYTATLAWGAGFFVVGAALSALLIPNAALAPSEGEPVIAH</sequence>
<evidence type="ECO:0000256" key="6">
    <source>
        <dbReference type="ARBA" id="ARBA00023136"/>
    </source>
</evidence>
<keyword evidence="7" id="KW-0046">Antibiotic resistance</keyword>
<feature type="transmembrane region" description="Helical" evidence="8">
    <location>
        <begin position="186"/>
        <end position="204"/>
    </location>
</feature>
<feature type="transmembrane region" description="Helical" evidence="8">
    <location>
        <begin position="97"/>
        <end position="116"/>
    </location>
</feature>
<evidence type="ECO:0000256" key="4">
    <source>
        <dbReference type="ARBA" id="ARBA00022692"/>
    </source>
</evidence>
<dbReference type="InterPro" id="IPR036259">
    <property type="entry name" value="MFS_trans_sf"/>
</dbReference>
<evidence type="ECO:0000256" key="1">
    <source>
        <dbReference type="ARBA" id="ARBA00004651"/>
    </source>
</evidence>
<dbReference type="PANTHER" id="PTHR42718:SF46">
    <property type="entry name" value="BLR6921 PROTEIN"/>
    <property type="match status" value="1"/>
</dbReference>
<feature type="transmembrane region" description="Helical" evidence="8">
    <location>
        <begin position="123"/>
        <end position="141"/>
    </location>
</feature>
<dbReference type="Proteomes" id="UP001353952">
    <property type="component" value="Unassembled WGS sequence"/>
</dbReference>
<evidence type="ECO:0000256" key="8">
    <source>
        <dbReference type="SAM" id="Phobius"/>
    </source>
</evidence>
<evidence type="ECO:0000259" key="9">
    <source>
        <dbReference type="PROSITE" id="PS50850"/>
    </source>
</evidence>
<keyword evidence="4 8" id="KW-0812">Transmembrane</keyword>
<evidence type="ECO:0000313" key="11">
    <source>
        <dbReference type="Proteomes" id="UP001353952"/>
    </source>
</evidence>
<comment type="caution">
    <text evidence="10">The sequence shown here is derived from an EMBL/GenBank/DDBJ whole genome shotgun (WGS) entry which is preliminary data.</text>
</comment>
<dbReference type="PANTHER" id="PTHR42718">
    <property type="entry name" value="MAJOR FACILITATOR SUPERFAMILY MULTIDRUG TRANSPORTER MFSC"/>
    <property type="match status" value="1"/>
</dbReference>
<keyword evidence="5 8" id="KW-1133">Transmembrane helix</keyword>
<name>A0ABU6M667_9ACTN</name>
<feature type="transmembrane region" description="Helical" evidence="8">
    <location>
        <begin position="65"/>
        <end position="91"/>
    </location>
</feature>
<feature type="transmembrane region" description="Helical" evidence="8">
    <location>
        <begin position="254"/>
        <end position="277"/>
    </location>
</feature>
<dbReference type="Gene3D" id="1.20.1720.10">
    <property type="entry name" value="Multidrug resistance protein D"/>
    <property type="match status" value="1"/>
</dbReference>